<dbReference type="NCBIfam" id="TIGR01000">
    <property type="entry name" value="bacteriocin_acc"/>
    <property type="match status" value="1"/>
</dbReference>
<dbReference type="PANTHER" id="PTHR30386">
    <property type="entry name" value="MEMBRANE FUSION SUBUNIT OF EMRAB-TOLC MULTIDRUG EFFLUX PUMP"/>
    <property type="match status" value="1"/>
</dbReference>
<accession>A0A0Z8UB24</accession>
<dbReference type="InterPro" id="IPR005696">
    <property type="entry name" value="MesE/LcnD"/>
</dbReference>
<keyword evidence="3" id="KW-0813">Transport</keyword>
<keyword evidence="7" id="KW-0175">Coiled coil</keyword>
<evidence type="ECO:0000313" key="13">
    <source>
        <dbReference type="Proteomes" id="UP000072083"/>
    </source>
</evidence>
<dbReference type="RefSeq" id="WP_044759424.1">
    <property type="nucleotide sequence ID" value="NZ_CEEJ01000124.1"/>
</dbReference>
<dbReference type="InterPro" id="IPR058794">
    <property type="entry name" value="HB_LcnD"/>
</dbReference>
<evidence type="ECO:0000256" key="2">
    <source>
        <dbReference type="ARBA" id="ARBA00009477"/>
    </source>
</evidence>
<dbReference type="InterPro" id="IPR058786">
    <property type="entry name" value="BSH_LcnD"/>
</dbReference>
<protein>
    <submittedName>
        <fullName evidence="12">BlpC ABC transporter</fullName>
    </submittedName>
</protein>
<feature type="transmembrane region" description="Helical" evidence="8">
    <location>
        <begin position="20"/>
        <end position="41"/>
    </location>
</feature>
<keyword evidence="6 8" id="KW-0472">Membrane</keyword>
<evidence type="ECO:0000259" key="11">
    <source>
        <dbReference type="Pfam" id="PF25940"/>
    </source>
</evidence>
<organism evidence="12 13">
    <name type="scientific">Streptococcus suis</name>
    <dbReference type="NCBI Taxonomy" id="1307"/>
    <lineage>
        <taxon>Bacteria</taxon>
        <taxon>Bacillati</taxon>
        <taxon>Bacillota</taxon>
        <taxon>Bacilli</taxon>
        <taxon>Lactobacillales</taxon>
        <taxon>Streptococcaceae</taxon>
        <taxon>Streptococcus</taxon>
    </lineage>
</organism>
<feature type="domain" description="LcnD-like long helical bundle" evidence="9">
    <location>
        <begin position="98"/>
        <end position="305"/>
    </location>
</feature>
<dbReference type="Pfam" id="PF25935">
    <property type="entry name" value="BSH_LcnD"/>
    <property type="match status" value="1"/>
</dbReference>
<dbReference type="EMBL" id="FIGZ01000002">
    <property type="protein sequence ID" value="CYU57876.1"/>
    <property type="molecule type" value="Genomic_DNA"/>
</dbReference>
<evidence type="ECO:0000259" key="9">
    <source>
        <dbReference type="Pfam" id="PF25887"/>
    </source>
</evidence>
<dbReference type="AlphaFoldDB" id="A0A0Z8UB24"/>
<gene>
    <name evidence="12" type="primary">lcnD_1</name>
    <name evidence="12" type="ORF">ERS132406_00264</name>
</gene>
<evidence type="ECO:0000256" key="1">
    <source>
        <dbReference type="ARBA" id="ARBA00004162"/>
    </source>
</evidence>
<feature type="domain" description="LcnD-like barrel-sandwich hybrid" evidence="10">
    <location>
        <begin position="58"/>
        <end position="345"/>
    </location>
</feature>
<evidence type="ECO:0000256" key="4">
    <source>
        <dbReference type="ARBA" id="ARBA00022692"/>
    </source>
</evidence>
<dbReference type="InterPro" id="IPR058795">
    <property type="entry name" value="LcnD_C"/>
</dbReference>
<proteinExistence type="inferred from homology"/>
<keyword evidence="5 8" id="KW-1133">Transmembrane helix</keyword>
<comment type="subcellular location">
    <subcellularLocation>
        <location evidence="1">Cell membrane</location>
        <topology evidence="1">Single-pass membrane protein</topology>
    </subcellularLocation>
</comment>
<sequence>MNPNLFKSAEFYRRRYHNFATLLIVPLTLLLLFLIVFSLFATKEVTVIAQGEITPTSIIASIQSTSNNTIIANYMTNNQEVKKGEVLVHYLETMEDSQKKALEMQLATLNRQLAELEILESSLKQGTNLFSETDEFGYSNTFHQFISQSQEIELNVAKSNTEVSNQAALADNTIAAIDEQINQTYQEIREYEELRQAMINRSSSLPSTNPHQATLNTYLQQTQQEQNESTLQQYLTQIDQNISRLEASISNLQIQRAGTGSISTYDNSMATRIETLRSQFLQTAAQQKVTIEQQITELSAQIEQVSVQSDNNTIKAPETGILHLNPEFEGKNLIPSGSEMAQIFPNIHESKEILITYYVASEYVSLLKKKQTVRLNLEKVGNQPITIVGKINTIAQTGTKTEQGNLFKIAALATLSVKESSLIQYGLQGRVTSVIAKKTYFDYYKDKLLNLSDEPFRTLQ</sequence>
<dbReference type="Pfam" id="PF25887">
    <property type="entry name" value="HB_LcnD"/>
    <property type="match status" value="1"/>
</dbReference>
<evidence type="ECO:0000256" key="6">
    <source>
        <dbReference type="ARBA" id="ARBA00023136"/>
    </source>
</evidence>
<evidence type="ECO:0000256" key="3">
    <source>
        <dbReference type="ARBA" id="ARBA00022448"/>
    </source>
</evidence>
<evidence type="ECO:0000256" key="5">
    <source>
        <dbReference type="ARBA" id="ARBA00022989"/>
    </source>
</evidence>
<feature type="coiled-coil region" evidence="7">
    <location>
        <begin position="174"/>
        <end position="201"/>
    </location>
</feature>
<evidence type="ECO:0000256" key="8">
    <source>
        <dbReference type="SAM" id="Phobius"/>
    </source>
</evidence>
<evidence type="ECO:0000313" key="12">
    <source>
        <dbReference type="EMBL" id="CYU57876.1"/>
    </source>
</evidence>
<dbReference type="InterPro" id="IPR050739">
    <property type="entry name" value="MFP"/>
</dbReference>
<dbReference type="Proteomes" id="UP000072083">
    <property type="component" value="Unassembled WGS sequence"/>
</dbReference>
<keyword evidence="4 8" id="KW-0812">Transmembrane</keyword>
<feature type="coiled-coil region" evidence="7">
    <location>
        <begin position="281"/>
        <end position="308"/>
    </location>
</feature>
<reference evidence="12 13" key="1">
    <citation type="submission" date="2016-02" db="EMBL/GenBank/DDBJ databases">
        <authorList>
            <consortium name="Pathogen Informatics"/>
        </authorList>
    </citation>
    <scope>NUCLEOTIDE SEQUENCE [LARGE SCALE GENOMIC DNA]</scope>
    <source>
        <strain evidence="12 13">LSS44</strain>
    </source>
</reference>
<dbReference type="GO" id="GO:0005886">
    <property type="term" value="C:plasma membrane"/>
    <property type="evidence" value="ECO:0007669"/>
    <property type="project" value="UniProtKB-SubCell"/>
</dbReference>
<name>A0A0Z8UB24_STRSU</name>
<evidence type="ECO:0000256" key="7">
    <source>
        <dbReference type="SAM" id="Coils"/>
    </source>
</evidence>
<feature type="domain" description="LcnD-like C-terminal" evidence="11">
    <location>
        <begin position="350"/>
        <end position="438"/>
    </location>
</feature>
<dbReference type="Pfam" id="PF25940">
    <property type="entry name" value="LcnD_C"/>
    <property type="match status" value="1"/>
</dbReference>
<dbReference type="PANTHER" id="PTHR30386:SF26">
    <property type="entry name" value="TRANSPORT PROTEIN COMB"/>
    <property type="match status" value="1"/>
</dbReference>
<comment type="similarity">
    <text evidence="2">Belongs to the membrane fusion protein (MFP) (TC 8.A.1) family.</text>
</comment>
<evidence type="ECO:0000259" key="10">
    <source>
        <dbReference type="Pfam" id="PF25935"/>
    </source>
</evidence>